<dbReference type="GO" id="GO:0005886">
    <property type="term" value="C:plasma membrane"/>
    <property type="evidence" value="ECO:0000318"/>
    <property type="project" value="GO_Central"/>
</dbReference>
<dbReference type="FunCoup" id="D8QRI9">
    <property type="interactions" value="21"/>
</dbReference>
<evidence type="ECO:0000256" key="8">
    <source>
        <dbReference type="RuleBase" id="RU004336"/>
    </source>
</evidence>
<keyword evidence="10" id="KW-1185">Reference proteome</keyword>
<keyword evidence="5 8" id="KW-0378">Hydrolase</keyword>
<sequence length="321" mass="35416">IGINYGQLGNNLPTPQRVRELVQSTTITKVKIYDTNAAIIEAFANTGIEFTVMVKNEQIHSLLDAHAAQKWVNENVACYLPATQIRTILVGNEILAGNDDQINGWIVPVMQNIHSALVTLRIDNQVKVSTPHSLSVLSSSYPPSSGAFRTDLVSHVIKPMLQFLSQTGSPFMVNTYPYFAYKSSPLNITLAYALFLPNAGVVDPKTKLRYYNLMDAQVDAVYSAMAKLGFQDIGIVVSETGWPSAGDPTEFGVSVNNAMVYNRNLIAHVTSMGTPMRHGKLMDTYIFALFNENQKPGPTTERNFGLFKPDMSVVYDIGLFK</sequence>
<evidence type="ECO:0000256" key="2">
    <source>
        <dbReference type="ARBA" id="ARBA00008773"/>
    </source>
</evidence>
<protein>
    <recommendedName>
        <fullName evidence="3">glucan endo-1,3-beta-D-glucosidase</fullName>
        <ecNumber evidence="3">3.2.1.39</ecNumber>
    </recommendedName>
</protein>
<evidence type="ECO:0000256" key="4">
    <source>
        <dbReference type="ARBA" id="ARBA00022729"/>
    </source>
</evidence>
<dbReference type="EC" id="3.2.1.39" evidence="3"/>
<proteinExistence type="inferred from homology"/>
<name>D8QRI9_SELML</name>
<dbReference type="eggNOG" id="ENOG502QR6V">
    <property type="taxonomic scope" value="Eukaryota"/>
</dbReference>
<dbReference type="FunFam" id="3.20.20.80:FF:000005">
    <property type="entry name" value="Glucan endo-1,3-beta-glucosidase 14"/>
    <property type="match status" value="1"/>
</dbReference>
<dbReference type="HOGENOM" id="CLU_024953_1_2_1"/>
<organism evidence="10">
    <name type="scientific">Selaginella moellendorffii</name>
    <name type="common">Spikemoss</name>
    <dbReference type="NCBI Taxonomy" id="88036"/>
    <lineage>
        <taxon>Eukaryota</taxon>
        <taxon>Viridiplantae</taxon>
        <taxon>Streptophyta</taxon>
        <taxon>Embryophyta</taxon>
        <taxon>Tracheophyta</taxon>
        <taxon>Lycopodiopsida</taxon>
        <taxon>Selaginellales</taxon>
        <taxon>Selaginellaceae</taxon>
        <taxon>Selaginella</taxon>
    </lineage>
</organism>
<dbReference type="OMA" id="YAYINSP"/>
<dbReference type="GO" id="GO:0005975">
    <property type="term" value="P:carbohydrate metabolic process"/>
    <property type="evidence" value="ECO:0007669"/>
    <property type="project" value="InterPro"/>
</dbReference>
<evidence type="ECO:0000313" key="10">
    <source>
        <dbReference type="Proteomes" id="UP000001514"/>
    </source>
</evidence>
<keyword evidence="4" id="KW-0732">Signal</keyword>
<gene>
    <name evidence="9" type="ORF">SELMODRAFT_76182</name>
</gene>
<dbReference type="KEGG" id="smo:SELMODRAFT_76182"/>
<dbReference type="Proteomes" id="UP000001514">
    <property type="component" value="Unassembled WGS sequence"/>
</dbReference>
<dbReference type="OrthoDB" id="1938138at2759"/>
<dbReference type="SUPFAM" id="SSF51445">
    <property type="entry name" value="(Trans)glycosidases"/>
    <property type="match status" value="1"/>
</dbReference>
<dbReference type="PANTHER" id="PTHR32227">
    <property type="entry name" value="GLUCAN ENDO-1,3-BETA-GLUCOSIDASE BG1-RELATED-RELATED"/>
    <property type="match status" value="1"/>
</dbReference>
<dbReference type="Gramene" id="EFJ37259">
    <property type="protein sequence ID" value="EFJ37259"/>
    <property type="gene ID" value="SELMODRAFT_76182"/>
</dbReference>
<dbReference type="InterPro" id="IPR044965">
    <property type="entry name" value="Glyco_hydro_17_plant"/>
</dbReference>
<comment type="catalytic activity">
    <reaction evidence="1">
        <text>Hydrolysis of (1-&gt;3)-beta-D-glucosidic linkages in (1-&gt;3)-beta-D-glucans.</text>
        <dbReference type="EC" id="3.2.1.39"/>
    </reaction>
</comment>
<evidence type="ECO:0000256" key="1">
    <source>
        <dbReference type="ARBA" id="ARBA00000382"/>
    </source>
</evidence>
<evidence type="ECO:0000256" key="3">
    <source>
        <dbReference type="ARBA" id="ARBA00012780"/>
    </source>
</evidence>
<feature type="non-terminal residue" evidence="9">
    <location>
        <position position="321"/>
    </location>
</feature>
<dbReference type="EMBL" id="GL377566">
    <property type="protein sequence ID" value="EFJ37259.1"/>
    <property type="molecule type" value="Genomic_DNA"/>
</dbReference>
<dbReference type="AlphaFoldDB" id="D8QRI9"/>
<evidence type="ECO:0000256" key="6">
    <source>
        <dbReference type="ARBA" id="ARBA00023295"/>
    </source>
</evidence>
<dbReference type="STRING" id="88036.D8QRI9"/>
<feature type="non-terminal residue" evidence="9">
    <location>
        <position position="1"/>
    </location>
</feature>
<dbReference type="Pfam" id="PF00332">
    <property type="entry name" value="Glyco_hydro_17"/>
    <property type="match status" value="1"/>
</dbReference>
<accession>D8QRI9</accession>
<dbReference type="Gene3D" id="3.20.20.80">
    <property type="entry name" value="Glycosidases"/>
    <property type="match status" value="1"/>
</dbReference>
<dbReference type="InterPro" id="IPR000490">
    <property type="entry name" value="Glyco_hydro_17"/>
</dbReference>
<keyword evidence="6 8" id="KW-0326">Glycosidase</keyword>
<evidence type="ECO:0000256" key="7">
    <source>
        <dbReference type="RuleBase" id="RU004335"/>
    </source>
</evidence>
<evidence type="ECO:0000313" key="9">
    <source>
        <dbReference type="EMBL" id="EFJ37259.1"/>
    </source>
</evidence>
<dbReference type="PROSITE" id="PS00587">
    <property type="entry name" value="GLYCOSYL_HYDROL_F17"/>
    <property type="match status" value="1"/>
</dbReference>
<dbReference type="InterPro" id="IPR017853">
    <property type="entry name" value="GH"/>
</dbReference>
<dbReference type="InParanoid" id="D8QRI9"/>
<reference evidence="9 10" key="1">
    <citation type="journal article" date="2011" name="Science">
        <title>The Selaginella genome identifies genetic changes associated with the evolution of vascular plants.</title>
        <authorList>
            <person name="Banks J.A."/>
            <person name="Nishiyama T."/>
            <person name="Hasebe M."/>
            <person name="Bowman J.L."/>
            <person name="Gribskov M."/>
            <person name="dePamphilis C."/>
            <person name="Albert V.A."/>
            <person name="Aono N."/>
            <person name="Aoyama T."/>
            <person name="Ambrose B.A."/>
            <person name="Ashton N.W."/>
            <person name="Axtell M.J."/>
            <person name="Barker E."/>
            <person name="Barker M.S."/>
            <person name="Bennetzen J.L."/>
            <person name="Bonawitz N.D."/>
            <person name="Chapple C."/>
            <person name="Cheng C."/>
            <person name="Correa L.G."/>
            <person name="Dacre M."/>
            <person name="DeBarry J."/>
            <person name="Dreyer I."/>
            <person name="Elias M."/>
            <person name="Engstrom E.M."/>
            <person name="Estelle M."/>
            <person name="Feng L."/>
            <person name="Finet C."/>
            <person name="Floyd S.K."/>
            <person name="Frommer W.B."/>
            <person name="Fujita T."/>
            <person name="Gramzow L."/>
            <person name="Gutensohn M."/>
            <person name="Harholt J."/>
            <person name="Hattori M."/>
            <person name="Heyl A."/>
            <person name="Hirai T."/>
            <person name="Hiwatashi Y."/>
            <person name="Ishikawa M."/>
            <person name="Iwata M."/>
            <person name="Karol K.G."/>
            <person name="Koehler B."/>
            <person name="Kolukisaoglu U."/>
            <person name="Kubo M."/>
            <person name="Kurata T."/>
            <person name="Lalonde S."/>
            <person name="Li K."/>
            <person name="Li Y."/>
            <person name="Litt A."/>
            <person name="Lyons E."/>
            <person name="Manning G."/>
            <person name="Maruyama T."/>
            <person name="Michael T.P."/>
            <person name="Mikami K."/>
            <person name="Miyazaki S."/>
            <person name="Morinaga S."/>
            <person name="Murata T."/>
            <person name="Mueller-Roeber B."/>
            <person name="Nelson D.R."/>
            <person name="Obara M."/>
            <person name="Oguri Y."/>
            <person name="Olmstead R.G."/>
            <person name="Onodera N."/>
            <person name="Petersen B.L."/>
            <person name="Pils B."/>
            <person name="Prigge M."/>
            <person name="Rensing S.A."/>
            <person name="Riano-Pachon D.M."/>
            <person name="Roberts A.W."/>
            <person name="Sato Y."/>
            <person name="Scheller H.V."/>
            <person name="Schulz B."/>
            <person name="Schulz C."/>
            <person name="Shakirov E.V."/>
            <person name="Shibagaki N."/>
            <person name="Shinohara N."/>
            <person name="Shippen D.E."/>
            <person name="Soerensen I."/>
            <person name="Sotooka R."/>
            <person name="Sugimoto N."/>
            <person name="Sugita M."/>
            <person name="Sumikawa N."/>
            <person name="Tanurdzic M."/>
            <person name="Theissen G."/>
            <person name="Ulvskov P."/>
            <person name="Wakazuki S."/>
            <person name="Weng J.K."/>
            <person name="Willats W.W."/>
            <person name="Wipf D."/>
            <person name="Wolf P.G."/>
            <person name="Yang L."/>
            <person name="Zimmer A.D."/>
            <person name="Zhu Q."/>
            <person name="Mitros T."/>
            <person name="Hellsten U."/>
            <person name="Loque D."/>
            <person name="Otillar R."/>
            <person name="Salamov A."/>
            <person name="Schmutz J."/>
            <person name="Shapiro H."/>
            <person name="Lindquist E."/>
            <person name="Lucas S."/>
            <person name="Rokhsar D."/>
            <person name="Grigoriev I.V."/>
        </authorList>
    </citation>
    <scope>NUCLEOTIDE SEQUENCE [LARGE SCALE GENOMIC DNA]</scope>
</reference>
<comment type="similarity">
    <text evidence="2 7">Belongs to the glycosyl hydrolase 17 family.</text>
</comment>
<evidence type="ECO:0000256" key="5">
    <source>
        <dbReference type="ARBA" id="ARBA00022801"/>
    </source>
</evidence>
<dbReference type="GO" id="GO:0042973">
    <property type="term" value="F:glucan endo-1,3-beta-D-glucosidase activity"/>
    <property type="evidence" value="ECO:0007669"/>
    <property type="project" value="UniProtKB-EC"/>
</dbReference>